<dbReference type="InterPro" id="IPR035994">
    <property type="entry name" value="Nucleoside_phosphorylase_sf"/>
</dbReference>
<dbReference type="Proteomes" id="UP000290909">
    <property type="component" value="Chromosome"/>
</dbReference>
<dbReference type="GO" id="GO:0005829">
    <property type="term" value="C:cytosol"/>
    <property type="evidence" value="ECO:0007669"/>
    <property type="project" value="TreeGrafter"/>
</dbReference>
<keyword evidence="5" id="KW-0328">Glycosyltransferase</keyword>
<evidence type="ECO:0000313" key="6">
    <source>
        <dbReference type="Proteomes" id="UP000290909"/>
    </source>
</evidence>
<proteinExistence type="predicted"/>
<accession>A0A449BK86</accession>
<evidence type="ECO:0000256" key="2">
    <source>
        <dbReference type="ARBA" id="ARBA00021980"/>
    </source>
</evidence>
<reference evidence="5 6" key="1">
    <citation type="submission" date="2019-01" db="EMBL/GenBank/DDBJ databases">
        <authorList>
            <consortium name="Pathogen Informatics"/>
        </authorList>
    </citation>
    <scope>NUCLEOTIDE SEQUENCE [LARGE SCALE GENOMIC DNA]</scope>
    <source>
        <strain evidence="5 6">NCTC10172</strain>
    </source>
</reference>
<evidence type="ECO:0000256" key="3">
    <source>
        <dbReference type="ARBA" id="ARBA00048447"/>
    </source>
</evidence>
<dbReference type="RefSeq" id="WP_051658942.1">
    <property type="nucleotide sequence ID" value="NZ_LR215050.1"/>
</dbReference>
<dbReference type="PANTHER" id="PTHR43691">
    <property type="entry name" value="URIDINE PHOSPHORYLASE"/>
    <property type="match status" value="1"/>
</dbReference>
<keyword evidence="6" id="KW-1185">Reference proteome</keyword>
<dbReference type="GO" id="GO:0004850">
    <property type="term" value="F:uridine phosphorylase activity"/>
    <property type="evidence" value="ECO:0007669"/>
    <property type="project" value="UniProtKB-EC"/>
</dbReference>
<dbReference type="CDD" id="cd09007">
    <property type="entry name" value="NP-I_spr0068"/>
    <property type="match status" value="1"/>
</dbReference>
<evidence type="ECO:0000256" key="1">
    <source>
        <dbReference type="ARBA" id="ARBA00011888"/>
    </source>
</evidence>
<dbReference type="Pfam" id="PF01048">
    <property type="entry name" value="PNP_UDP_1"/>
    <property type="match status" value="1"/>
</dbReference>
<dbReference type="GO" id="GO:0004731">
    <property type="term" value="F:purine-nucleoside phosphorylase activity"/>
    <property type="evidence" value="ECO:0007669"/>
    <property type="project" value="TreeGrafter"/>
</dbReference>
<comment type="catalytic activity">
    <reaction evidence="3">
        <text>uridine + phosphate = alpha-D-ribose 1-phosphate + uracil</text>
        <dbReference type="Rhea" id="RHEA:24388"/>
        <dbReference type="ChEBI" id="CHEBI:16704"/>
        <dbReference type="ChEBI" id="CHEBI:17568"/>
        <dbReference type="ChEBI" id="CHEBI:43474"/>
        <dbReference type="ChEBI" id="CHEBI:57720"/>
        <dbReference type="EC" id="2.4.2.3"/>
    </reaction>
</comment>
<dbReference type="PANTHER" id="PTHR43691:SF11">
    <property type="entry name" value="FI09636P-RELATED"/>
    <property type="match status" value="1"/>
</dbReference>
<protein>
    <recommendedName>
        <fullName evidence="2">Uridine phosphorylase</fullName>
        <ecNumber evidence="1">2.4.2.3</ecNumber>
    </recommendedName>
</protein>
<dbReference type="InterPro" id="IPR000845">
    <property type="entry name" value="Nucleoside_phosphorylase_d"/>
</dbReference>
<organism evidence="5 6">
    <name type="scientific">Acholeplasma hippikon</name>
    <dbReference type="NCBI Taxonomy" id="264636"/>
    <lineage>
        <taxon>Bacteria</taxon>
        <taxon>Bacillati</taxon>
        <taxon>Mycoplasmatota</taxon>
        <taxon>Mollicutes</taxon>
        <taxon>Acholeplasmatales</taxon>
        <taxon>Acholeplasmataceae</taxon>
        <taxon>Acholeplasma</taxon>
    </lineage>
</organism>
<dbReference type="STRING" id="1408416.GCA_000702765_00315"/>
<feature type="domain" description="Nucleoside phosphorylase" evidence="4">
    <location>
        <begin position="50"/>
        <end position="210"/>
    </location>
</feature>
<keyword evidence="5" id="KW-0808">Transferase</keyword>
<dbReference type="Gene3D" id="3.40.50.1580">
    <property type="entry name" value="Nucleoside phosphorylase domain"/>
    <property type="match status" value="1"/>
</dbReference>
<dbReference type="GO" id="GO:0006152">
    <property type="term" value="P:purine nucleoside catabolic process"/>
    <property type="evidence" value="ECO:0007669"/>
    <property type="project" value="TreeGrafter"/>
</dbReference>
<evidence type="ECO:0000313" key="5">
    <source>
        <dbReference type="EMBL" id="VEU82852.1"/>
    </source>
</evidence>
<name>A0A449BK86_9MOLU</name>
<dbReference type="AlphaFoldDB" id="A0A449BK86"/>
<dbReference type="EC" id="2.4.2.3" evidence="1"/>
<sequence length="252" mass="29139">MAIENTYRDSEEILKVEYLFEKTPYKFKNLIITFQAKVLERLIEEKLIEPFCDYAFGSARGRYPVYKLLDDPNTLFYISQIGAPIAVGNLEEIVYAFDIENIILYGTCGVLKKELTVGKIIVPSKAYRDEGTSYHYVPASDFIDIRNYQKIEQILKDTNIDFVTGYTWTTDAIFRETKAIYEERISQGCIAVEMEVAAVEAFAQYRKLNFYPFIYGADELKVDGWDRRVLGDHQTLSRLPYFLVAKLIASKL</sequence>
<dbReference type="KEGG" id="ahk:NCTC10172_00878"/>
<evidence type="ECO:0000259" key="4">
    <source>
        <dbReference type="Pfam" id="PF01048"/>
    </source>
</evidence>
<gene>
    <name evidence="5" type="primary">deoD_2</name>
    <name evidence="5" type="ORF">NCTC10172_00878</name>
</gene>
<dbReference type="EMBL" id="LR215050">
    <property type="protein sequence ID" value="VEU82852.1"/>
    <property type="molecule type" value="Genomic_DNA"/>
</dbReference>
<dbReference type="SUPFAM" id="SSF53167">
    <property type="entry name" value="Purine and uridine phosphorylases"/>
    <property type="match status" value="1"/>
</dbReference>